<evidence type="ECO:0000256" key="2">
    <source>
        <dbReference type="ARBA" id="ARBA00022771"/>
    </source>
</evidence>
<evidence type="ECO:0000256" key="4">
    <source>
        <dbReference type="PROSITE-ProRule" id="PRU00175"/>
    </source>
</evidence>
<dbReference type="GO" id="GO:0061630">
    <property type="term" value="F:ubiquitin protein ligase activity"/>
    <property type="evidence" value="ECO:0007669"/>
    <property type="project" value="InterPro"/>
</dbReference>
<dbReference type="AlphaFoldDB" id="A0A8S1J285"/>
<keyword evidence="2 4" id="KW-0863">Zinc-finger</keyword>
<gene>
    <name evidence="7" type="ORF">OSTQU699_LOCUS6814</name>
</gene>
<keyword evidence="8" id="KW-1185">Reference proteome</keyword>
<sequence>RFLEKNKKTDSRHLNPGQKIAPVRTQSRTSRKLAPLFGCPPGHPARPPPAPPPGRPRLSRTPRRGHPSAPGGAHFGPESFGTGRRQLAGGHGAAPLGTASLGGDDRGAKQGPNCRPLGAADCCCQAMEGSTVEAPVDLCDDSDPGLTHTRGASGSMGHIRQKCEVVDLTSPGMEDDDDVVLVSEVIGDYPELVAARGPSRVVLVQSLETPLKDTTSKLVQRRPQSSSPPEPMETSIAQENRFKCAVCWESEVELSCTPCGHIFCISCIEMAVQRKKRCPQCRKGCQKRQLRRLFV</sequence>
<dbReference type="SMART" id="SM00184">
    <property type="entry name" value="RING"/>
    <property type="match status" value="1"/>
</dbReference>
<dbReference type="PANTHER" id="PTHR47094">
    <property type="entry name" value="ELFLESS, ISOFORM B"/>
    <property type="match status" value="1"/>
</dbReference>
<dbReference type="PROSITE" id="PS50089">
    <property type="entry name" value="ZF_RING_2"/>
    <property type="match status" value="1"/>
</dbReference>
<evidence type="ECO:0000256" key="5">
    <source>
        <dbReference type="SAM" id="MobiDB-lite"/>
    </source>
</evidence>
<evidence type="ECO:0000256" key="3">
    <source>
        <dbReference type="ARBA" id="ARBA00022833"/>
    </source>
</evidence>
<reference evidence="7" key="1">
    <citation type="submission" date="2020-12" db="EMBL/GenBank/DDBJ databases">
        <authorList>
            <person name="Iha C."/>
        </authorList>
    </citation>
    <scope>NUCLEOTIDE SEQUENCE</scope>
</reference>
<dbReference type="GO" id="GO:0140082">
    <property type="term" value="F:SUMO-ubiquitin ligase activity"/>
    <property type="evidence" value="ECO:0007669"/>
    <property type="project" value="TreeGrafter"/>
</dbReference>
<dbReference type="GO" id="GO:0032183">
    <property type="term" value="F:SUMO binding"/>
    <property type="evidence" value="ECO:0007669"/>
    <property type="project" value="TreeGrafter"/>
</dbReference>
<proteinExistence type="predicted"/>
<evidence type="ECO:0000313" key="7">
    <source>
        <dbReference type="EMBL" id="CAD7701455.1"/>
    </source>
</evidence>
<feature type="compositionally biased region" description="Basic and acidic residues" evidence="5">
    <location>
        <begin position="1"/>
        <end position="13"/>
    </location>
</feature>
<dbReference type="EMBL" id="CAJHUC010001543">
    <property type="protein sequence ID" value="CAD7701455.1"/>
    <property type="molecule type" value="Genomic_DNA"/>
</dbReference>
<dbReference type="GO" id="GO:0008270">
    <property type="term" value="F:zinc ion binding"/>
    <property type="evidence" value="ECO:0007669"/>
    <property type="project" value="UniProtKB-KW"/>
</dbReference>
<organism evidence="7 8">
    <name type="scientific">Ostreobium quekettii</name>
    <dbReference type="NCBI Taxonomy" id="121088"/>
    <lineage>
        <taxon>Eukaryota</taxon>
        <taxon>Viridiplantae</taxon>
        <taxon>Chlorophyta</taxon>
        <taxon>core chlorophytes</taxon>
        <taxon>Ulvophyceae</taxon>
        <taxon>TCBD clade</taxon>
        <taxon>Bryopsidales</taxon>
        <taxon>Ostreobineae</taxon>
        <taxon>Ostreobiaceae</taxon>
        <taxon>Ostreobium</taxon>
    </lineage>
</organism>
<evidence type="ECO:0000313" key="8">
    <source>
        <dbReference type="Proteomes" id="UP000708148"/>
    </source>
</evidence>
<feature type="region of interest" description="Disordered" evidence="5">
    <location>
        <begin position="1"/>
        <end position="108"/>
    </location>
</feature>
<dbReference type="InterPro" id="IPR001841">
    <property type="entry name" value="Znf_RING"/>
</dbReference>
<name>A0A8S1J285_9CHLO</name>
<dbReference type="GO" id="GO:0006511">
    <property type="term" value="P:ubiquitin-dependent protein catabolic process"/>
    <property type="evidence" value="ECO:0007669"/>
    <property type="project" value="TreeGrafter"/>
</dbReference>
<feature type="compositionally biased region" description="Basic residues" evidence="5">
    <location>
        <begin position="57"/>
        <end position="66"/>
    </location>
</feature>
<evidence type="ECO:0000259" key="6">
    <source>
        <dbReference type="PROSITE" id="PS50089"/>
    </source>
</evidence>
<dbReference type="SUPFAM" id="SSF57850">
    <property type="entry name" value="RING/U-box"/>
    <property type="match status" value="1"/>
</dbReference>
<dbReference type="Pfam" id="PF13639">
    <property type="entry name" value="zf-RING_2"/>
    <property type="match status" value="1"/>
</dbReference>
<feature type="non-terminal residue" evidence="7">
    <location>
        <position position="1"/>
    </location>
</feature>
<dbReference type="InterPro" id="IPR013083">
    <property type="entry name" value="Znf_RING/FYVE/PHD"/>
</dbReference>
<keyword evidence="1" id="KW-0479">Metal-binding</keyword>
<dbReference type="PANTHER" id="PTHR47094:SF1">
    <property type="entry name" value="RING-TYPE E3 UBIQUITIN TRANSFERASE"/>
    <property type="match status" value="1"/>
</dbReference>
<feature type="domain" description="RING-type" evidence="6">
    <location>
        <begin position="244"/>
        <end position="282"/>
    </location>
</feature>
<comment type="caution">
    <text evidence="7">The sequence shown here is derived from an EMBL/GenBank/DDBJ whole genome shotgun (WGS) entry which is preliminary data.</text>
</comment>
<keyword evidence="3" id="KW-0862">Zinc</keyword>
<feature type="compositionally biased region" description="Pro residues" evidence="5">
    <location>
        <begin position="41"/>
        <end position="55"/>
    </location>
</feature>
<protein>
    <recommendedName>
        <fullName evidence="6">RING-type domain-containing protein</fullName>
    </recommendedName>
</protein>
<evidence type="ECO:0000256" key="1">
    <source>
        <dbReference type="ARBA" id="ARBA00022723"/>
    </source>
</evidence>
<dbReference type="GO" id="GO:0033768">
    <property type="term" value="C:SUMO-targeted ubiquitin ligase complex"/>
    <property type="evidence" value="ECO:0007669"/>
    <property type="project" value="TreeGrafter"/>
</dbReference>
<dbReference type="InterPro" id="IPR049627">
    <property type="entry name" value="SLX8"/>
</dbReference>
<dbReference type="InterPro" id="IPR017907">
    <property type="entry name" value="Znf_RING_CS"/>
</dbReference>
<dbReference type="OrthoDB" id="6105938at2759"/>
<dbReference type="Proteomes" id="UP000708148">
    <property type="component" value="Unassembled WGS sequence"/>
</dbReference>
<accession>A0A8S1J285</accession>
<dbReference type="Gene3D" id="3.30.40.10">
    <property type="entry name" value="Zinc/RING finger domain, C3HC4 (zinc finger)"/>
    <property type="match status" value="1"/>
</dbReference>
<feature type="region of interest" description="Disordered" evidence="5">
    <location>
        <begin position="213"/>
        <end position="234"/>
    </location>
</feature>
<dbReference type="PROSITE" id="PS00518">
    <property type="entry name" value="ZF_RING_1"/>
    <property type="match status" value="1"/>
</dbReference>